<gene>
    <name evidence="3" type="ORF">OHU35_02285</name>
</gene>
<feature type="domain" description="D-glutamate N-acetyltransferase-like C-terminal" evidence="1">
    <location>
        <begin position="160"/>
        <end position="354"/>
    </location>
</feature>
<dbReference type="InterPro" id="IPR027417">
    <property type="entry name" value="P-loop_NTPase"/>
</dbReference>
<evidence type="ECO:0000259" key="2">
    <source>
        <dbReference type="Pfam" id="PF17396"/>
    </source>
</evidence>
<dbReference type="InterPro" id="IPR011669">
    <property type="entry name" value="DgcN-like"/>
</dbReference>
<dbReference type="Gene3D" id="3.40.50.720">
    <property type="entry name" value="NAD(P)-binding Rossmann-like Domain"/>
    <property type="match status" value="1"/>
</dbReference>
<name>A0ABZ1MG32_STREF</name>
<dbReference type="InterPro" id="IPR035086">
    <property type="entry name" value="DgcN-like_C"/>
</dbReference>
<dbReference type="EMBL" id="CP108341">
    <property type="protein sequence ID" value="WTW24935.1"/>
    <property type="molecule type" value="Genomic_DNA"/>
</dbReference>
<organism evidence="3 4">
    <name type="scientific">Streptomyces purpurascens</name>
    <dbReference type="NCBI Taxonomy" id="1924"/>
    <lineage>
        <taxon>Bacteria</taxon>
        <taxon>Bacillati</taxon>
        <taxon>Actinomycetota</taxon>
        <taxon>Actinomycetes</taxon>
        <taxon>Kitasatosporales</taxon>
        <taxon>Streptomycetaceae</taxon>
        <taxon>Streptomyces</taxon>
    </lineage>
</organism>
<feature type="domain" description="D-glutamate N-acetyltransferase-like N-terminal" evidence="2">
    <location>
        <begin position="42"/>
        <end position="136"/>
    </location>
</feature>
<proteinExistence type="predicted"/>
<keyword evidence="4" id="KW-1185">Reference proteome</keyword>
<dbReference type="Pfam" id="PF17396">
    <property type="entry name" value="DUF1611_N"/>
    <property type="match status" value="1"/>
</dbReference>
<reference evidence="3 4" key="1">
    <citation type="submission" date="2022-10" db="EMBL/GenBank/DDBJ databases">
        <title>The complete genomes of actinobacterial strains from the NBC collection.</title>
        <authorList>
            <person name="Joergensen T.S."/>
            <person name="Alvarez Arevalo M."/>
            <person name="Sterndorff E.B."/>
            <person name="Faurdal D."/>
            <person name="Vuksanovic O."/>
            <person name="Mourched A.-S."/>
            <person name="Charusanti P."/>
            <person name="Shaw S."/>
            <person name="Blin K."/>
            <person name="Weber T."/>
        </authorList>
    </citation>
    <scope>NUCLEOTIDE SEQUENCE [LARGE SCALE GENOMIC DNA]</scope>
    <source>
        <strain evidence="3 4">NBC_00017</strain>
    </source>
</reference>
<dbReference type="Gene3D" id="3.40.50.300">
    <property type="entry name" value="P-loop containing nucleotide triphosphate hydrolases"/>
    <property type="match status" value="1"/>
</dbReference>
<dbReference type="RefSeq" id="WP_405504381.1">
    <property type="nucleotide sequence ID" value="NZ_CP108341.1"/>
</dbReference>
<evidence type="ECO:0000259" key="1">
    <source>
        <dbReference type="Pfam" id="PF07755"/>
    </source>
</evidence>
<dbReference type="InterPro" id="IPR035402">
    <property type="entry name" value="DgcN-like_N"/>
</dbReference>
<protein>
    <submittedName>
        <fullName evidence="3">DUF1611 domain-containing protein</fullName>
    </submittedName>
</protein>
<dbReference type="PANTHER" id="PTHR40690:SF1">
    <property type="entry name" value="DUF1611 DOMAIN-CONTAINING PROTEIN"/>
    <property type="match status" value="1"/>
</dbReference>
<evidence type="ECO:0000313" key="4">
    <source>
        <dbReference type="Proteomes" id="UP001621512"/>
    </source>
</evidence>
<evidence type="ECO:0000313" key="3">
    <source>
        <dbReference type="EMBL" id="WTW24935.1"/>
    </source>
</evidence>
<accession>A0ABZ1MG32</accession>
<sequence>MKQHKRIAVLVEGEWGPRPSKTLTGVLRYRAHDVVTVIESGYAGQDAAEVLGLEGATPIPVVADLAAALEHEPDALLLADEPVGSAVDPYWREQVLTALESGLDVVSGLHYQFADDAEAVAAAARTGARIQDVRRPPHELYFTDFAADGRPVVHYREHRAGSHTVLAVGTDCSSGKMTTMLELRRAALGRGLAPGFVATGQVGMMISGGGVAVDGVMSDFVNSVVEQVVFDAAQEHDLVLVEGQGALNHPRYSAVTLGLLHGARPDSLVLCHDLRRESVGLLPGHSLPSVRRVIEINEQAARWVWPDDACRVAGISVMSRGLPDDEARDAIDRLEQETGLPATDVLRYGADRLLDAVLPPR</sequence>
<dbReference type="Proteomes" id="UP001621512">
    <property type="component" value="Chromosome"/>
</dbReference>
<dbReference type="SUPFAM" id="SSF52540">
    <property type="entry name" value="P-loop containing nucleoside triphosphate hydrolases"/>
    <property type="match status" value="1"/>
</dbReference>
<dbReference type="PANTHER" id="PTHR40690">
    <property type="entry name" value="GLL3100 PROTEIN"/>
    <property type="match status" value="1"/>
</dbReference>
<dbReference type="PIRSF" id="PIRSF026760">
    <property type="entry name" value="UCP026760"/>
    <property type="match status" value="1"/>
</dbReference>
<dbReference type="Pfam" id="PF07755">
    <property type="entry name" value="DUF1611"/>
    <property type="match status" value="1"/>
</dbReference>